<evidence type="ECO:0000256" key="8">
    <source>
        <dbReference type="SAM" id="MobiDB-lite"/>
    </source>
</evidence>
<feature type="compositionally biased region" description="Basic and acidic residues" evidence="8">
    <location>
        <begin position="1"/>
        <end position="11"/>
    </location>
</feature>
<dbReference type="Proteomes" id="UP001500668">
    <property type="component" value="Unassembled WGS sequence"/>
</dbReference>
<evidence type="ECO:0000313" key="11">
    <source>
        <dbReference type="Proteomes" id="UP001500668"/>
    </source>
</evidence>
<evidence type="ECO:0000256" key="9">
    <source>
        <dbReference type="SAM" id="Phobius"/>
    </source>
</evidence>
<keyword evidence="6 9" id="KW-0472">Membrane</keyword>
<comment type="similarity">
    <text evidence="7">Belongs to the glycosyltransferase 87 family.</text>
</comment>
<evidence type="ECO:0000256" key="3">
    <source>
        <dbReference type="ARBA" id="ARBA00022679"/>
    </source>
</evidence>
<evidence type="ECO:0000256" key="4">
    <source>
        <dbReference type="ARBA" id="ARBA00022692"/>
    </source>
</evidence>
<feature type="transmembrane region" description="Helical" evidence="9">
    <location>
        <begin position="131"/>
        <end position="157"/>
    </location>
</feature>
<keyword evidence="3" id="KW-0808">Transferase</keyword>
<feature type="transmembrane region" description="Helical" evidence="9">
    <location>
        <begin position="267"/>
        <end position="285"/>
    </location>
</feature>
<feature type="region of interest" description="Disordered" evidence="8">
    <location>
        <begin position="394"/>
        <end position="416"/>
    </location>
</feature>
<feature type="region of interest" description="Disordered" evidence="8">
    <location>
        <begin position="1"/>
        <end position="22"/>
    </location>
</feature>
<sequence length="416" mass="43871">MKYRTVTDRSPTETPAASPSAVPPATGAVLLALSLAALTALCVATRVPMADALVYRAEGTAVAHGTDLYGFTVTRWQLPATYPPFAALLFVPTAWLPVPVLKAVFAVGNALLLALLVRLSCRFARITPGPAALLAATAAGLWLEPVFQTLLFGQINLALACLVLGDLHRPPGSRGKGVAVGIAAGIKLTPALFLLYALLKGRRREAATGAAAFAGTVLLGALVLPRATVDFWTRRLFETDRVGKAWIVDNQSLQGLLARLLHTPAPGAVWAAVAVAVAAAGLWTARRADERWGVLVTALTALLVSPVSWSHHWVWCVPLLAVLVAEGRVRTAVAVAVVFTARTLWLVPHAGDLDLHLPWWQQPLASPYALLGLAVLGGRCPAIPWAPRRGASRGAGNCASNHSPPADEQRLSPHPP</sequence>
<feature type="transmembrane region" description="Helical" evidence="9">
    <location>
        <begin position="21"/>
        <end position="47"/>
    </location>
</feature>
<evidence type="ECO:0000256" key="2">
    <source>
        <dbReference type="ARBA" id="ARBA00022475"/>
    </source>
</evidence>
<protein>
    <submittedName>
        <fullName evidence="10">Glycosyltransferase 87 family protein</fullName>
    </submittedName>
</protein>
<comment type="caution">
    <text evidence="10">The sequence shown here is derived from an EMBL/GenBank/DDBJ whole genome shotgun (WGS) entry which is preliminary data.</text>
</comment>
<feature type="transmembrane region" description="Helical" evidence="9">
    <location>
        <begin position="206"/>
        <end position="224"/>
    </location>
</feature>
<feature type="transmembrane region" description="Helical" evidence="9">
    <location>
        <begin position="100"/>
        <end position="119"/>
    </location>
</feature>
<evidence type="ECO:0000256" key="1">
    <source>
        <dbReference type="ARBA" id="ARBA00004651"/>
    </source>
</evidence>
<accession>A0ABP3S648</accession>
<evidence type="ECO:0000256" key="6">
    <source>
        <dbReference type="ARBA" id="ARBA00023136"/>
    </source>
</evidence>
<evidence type="ECO:0000256" key="7">
    <source>
        <dbReference type="ARBA" id="ARBA00024033"/>
    </source>
</evidence>
<evidence type="ECO:0000256" key="5">
    <source>
        <dbReference type="ARBA" id="ARBA00022989"/>
    </source>
</evidence>
<keyword evidence="2" id="KW-1003">Cell membrane</keyword>
<keyword evidence="4 9" id="KW-0812">Transmembrane</keyword>
<feature type="compositionally biased region" description="Basic and acidic residues" evidence="8">
    <location>
        <begin position="405"/>
        <end position="416"/>
    </location>
</feature>
<evidence type="ECO:0000313" key="10">
    <source>
        <dbReference type="EMBL" id="GAA0627145.1"/>
    </source>
</evidence>
<organism evidence="10 11">
    <name type="scientific">Streptomyces crystallinus</name>
    <dbReference type="NCBI Taxonomy" id="68191"/>
    <lineage>
        <taxon>Bacteria</taxon>
        <taxon>Bacillati</taxon>
        <taxon>Actinomycetota</taxon>
        <taxon>Actinomycetes</taxon>
        <taxon>Kitasatosporales</taxon>
        <taxon>Streptomycetaceae</taxon>
        <taxon>Streptomyces</taxon>
    </lineage>
</organism>
<feature type="compositionally biased region" description="Low complexity" evidence="8">
    <location>
        <begin position="12"/>
        <end position="22"/>
    </location>
</feature>
<keyword evidence="11" id="KW-1185">Reference proteome</keyword>
<proteinExistence type="inferred from homology"/>
<comment type="subcellular location">
    <subcellularLocation>
        <location evidence="1">Cell membrane</location>
        <topology evidence="1">Multi-pass membrane protein</topology>
    </subcellularLocation>
</comment>
<gene>
    <name evidence="10" type="ORF">GCM10010394_67530</name>
</gene>
<dbReference type="EMBL" id="BAAACA010000064">
    <property type="protein sequence ID" value="GAA0627145.1"/>
    <property type="molecule type" value="Genomic_DNA"/>
</dbReference>
<dbReference type="Pfam" id="PF09594">
    <property type="entry name" value="GT87"/>
    <property type="match status" value="1"/>
</dbReference>
<reference evidence="11" key="1">
    <citation type="journal article" date="2019" name="Int. J. Syst. Evol. Microbiol.">
        <title>The Global Catalogue of Microorganisms (GCM) 10K type strain sequencing project: providing services to taxonomists for standard genome sequencing and annotation.</title>
        <authorList>
            <consortium name="The Broad Institute Genomics Platform"/>
            <consortium name="The Broad Institute Genome Sequencing Center for Infectious Disease"/>
            <person name="Wu L."/>
            <person name="Ma J."/>
        </authorList>
    </citation>
    <scope>NUCLEOTIDE SEQUENCE [LARGE SCALE GENOMIC DNA]</scope>
    <source>
        <strain evidence="11">JCM 5067</strain>
    </source>
</reference>
<feature type="transmembrane region" description="Helical" evidence="9">
    <location>
        <begin position="292"/>
        <end position="309"/>
    </location>
</feature>
<name>A0ABP3S648_9ACTN</name>
<dbReference type="InterPro" id="IPR018584">
    <property type="entry name" value="GT87"/>
</dbReference>
<feature type="transmembrane region" description="Helical" evidence="9">
    <location>
        <begin position="177"/>
        <end position="199"/>
    </location>
</feature>
<keyword evidence="5 9" id="KW-1133">Transmembrane helix</keyword>